<sequence>MVRLLVPEGEGQLPSLLKPPAQIATQSDLIAAPWRGCVGAAVVTGSLALVGRSRPGVFLKSAAFISAVDLTWTASGIYGRHELNRGVFKMENIQPKPGKLWEQTKQWTSEDMALVGGALGIFMALNPRALPGAYGFSRFFGAAMVGSALNVKTSQSLVFRHSPTLLQLFDQTVTTARQKEYEKLQNDERARASLSRIGKLALWYHSSSLMGVLRSPLQIGGMGGMSGGPIQVGHGGSSGPGGGSLAALKAEMERETVIQIEFKENELEGPDVENGYRAYKDDLKSRDASKVQDWLEQVQALKKQVGAEMQYVWPHLAQREDEFYQHVHEDREKDIIRRELQLLNNMASDLVVRYAALEYHEYDAQKQLQQITQAGSMGTELDVVFQDVTKAYKTPQHPAEDVQMSYHGPRTVTERIRTTWSRQKELLRHLDHSITRVRAFEPEEGTHVAEHVKRLVQDAEMMSRNIEATERLLQWFEEQVRQADEVPQTHYSFFPNALPAGPPPDGPFAIDLSALKKEFLQLQARAHPDLHPQADKKRAEALSARINEAYKTLQNPLLRAQYLLSLRGIEVAEDETAKVDDPELLMEVLEARENIEEAESEEDLVEMRERNEERIAESTEIIDQAFKRDDLDAAKSEAVKLRYWVNIKESIENWEKGVPVVLQH</sequence>
<comment type="caution">
    <text evidence="4">The sequence shown here is derived from an EMBL/GenBank/DDBJ whole genome shotgun (WGS) entry which is preliminary data.</text>
</comment>
<dbReference type="GO" id="GO:0005739">
    <property type="term" value="C:mitochondrion"/>
    <property type="evidence" value="ECO:0007669"/>
    <property type="project" value="TreeGrafter"/>
</dbReference>
<dbReference type="GO" id="GO:0051087">
    <property type="term" value="F:protein-folding chaperone binding"/>
    <property type="evidence" value="ECO:0007669"/>
    <property type="project" value="InterPro"/>
</dbReference>
<dbReference type="Pfam" id="PF07743">
    <property type="entry name" value="HSCB_C"/>
    <property type="match status" value="1"/>
</dbReference>
<dbReference type="SUPFAM" id="SSF46565">
    <property type="entry name" value="Chaperone J-domain"/>
    <property type="match status" value="1"/>
</dbReference>
<dbReference type="PANTHER" id="PTHR14021">
    <property type="entry name" value="IRON-SULFUR CLUSTER CO-CHAPERONE PROTEIN HSCB"/>
    <property type="match status" value="1"/>
</dbReference>
<reference evidence="4" key="2">
    <citation type="submission" date="2020-08" db="EMBL/GenBank/DDBJ databases">
        <title>Draft Genome Sequence of Cumin Blight Pathogen Alternaria burnsii.</title>
        <authorList>
            <person name="Feng Z."/>
        </authorList>
    </citation>
    <scope>NUCLEOTIDE SEQUENCE</scope>
    <source>
        <strain evidence="4">CBS107.38</strain>
    </source>
</reference>
<dbReference type="RefSeq" id="XP_038781954.1">
    <property type="nucleotide sequence ID" value="XM_038935446.1"/>
</dbReference>
<accession>A0A8H7AUL2</accession>
<dbReference type="GeneID" id="62208624"/>
<dbReference type="InterPro" id="IPR001623">
    <property type="entry name" value="DnaJ_domain"/>
</dbReference>
<dbReference type="Proteomes" id="UP000596902">
    <property type="component" value="Unassembled WGS sequence"/>
</dbReference>
<reference evidence="4" key="1">
    <citation type="submission" date="2020-01" db="EMBL/GenBank/DDBJ databases">
        <authorList>
            <person name="Feng Z.H.Z."/>
        </authorList>
    </citation>
    <scope>NUCLEOTIDE SEQUENCE</scope>
    <source>
        <strain evidence="4">CBS107.38</strain>
    </source>
</reference>
<dbReference type="InterPro" id="IPR036386">
    <property type="entry name" value="HscB_C_sf"/>
</dbReference>
<dbReference type="Gene3D" id="1.10.287.110">
    <property type="entry name" value="DnaJ domain"/>
    <property type="match status" value="1"/>
</dbReference>
<dbReference type="GO" id="GO:0051259">
    <property type="term" value="P:protein complex oligomerization"/>
    <property type="evidence" value="ECO:0007669"/>
    <property type="project" value="InterPro"/>
</dbReference>
<dbReference type="GO" id="GO:0044571">
    <property type="term" value="P:[2Fe-2S] cluster assembly"/>
    <property type="evidence" value="ECO:0007669"/>
    <property type="project" value="InterPro"/>
</dbReference>
<protein>
    <recommendedName>
        <fullName evidence="3">J domain-containing protein</fullName>
    </recommendedName>
</protein>
<evidence type="ECO:0000313" key="4">
    <source>
        <dbReference type="EMBL" id="KAF7671587.1"/>
    </source>
</evidence>
<keyword evidence="5" id="KW-1185">Reference proteome</keyword>
<organism evidence="4 5">
    <name type="scientific">Alternaria burnsii</name>
    <dbReference type="NCBI Taxonomy" id="1187904"/>
    <lineage>
        <taxon>Eukaryota</taxon>
        <taxon>Fungi</taxon>
        <taxon>Dikarya</taxon>
        <taxon>Ascomycota</taxon>
        <taxon>Pezizomycotina</taxon>
        <taxon>Dothideomycetes</taxon>
        <taxon>Pleosporomycetidae</taxon>
        <taxon>Pleosporales</taxon>
        <taxon>Pleosporineae</taxon>
        <taxon>Pleosporaceae</taxon>
        <taxon>Alternaria</taxon>
        <taxon>Alternaria sect. Alternaria</taxon>
    </lineage>
</organism>
<gene>
    <name evidence="4" type="ORF">GT037_010399</name>
</gene>
<keyword evidence="2" id="KW-0143">Chaperone</keyword>
<dbReference type="Gene3D" id="1.20.1280.20">
    <property type="entry name" value="HscB, C-terminal domain"/>
    <property type="match status" value="1"/>
</dbReference>
<dbReference type="InterPro" id="IPR004640">
    <property type="entry name" value="HscB"/>
</dbReference>
<dbReference type="NCBIfam" id="TIGR00714">
    <property type="entry name" value="hscB"/>
    <property type="match status" value="1"/>
</dbReference>
<comment type="similarity">
    <text evidence="1">Belongs to the HscB family.</text>
</comment>
<evidence type="ECO:0000256" key="1">
    <source>
        <dbReference type="ARBA" id="ARBA00010476"/>
    </source>
</evidence>
<dbReference type="AlphaFoldDB" id="A0A8H7AUL2"/>
<dbReference type="GO" id="GO:0001671">
    <property type="term" value="F:ATPase activator activity"/>
    <property type="evidence" value="ECO:0007669"/>
    <property type="project" value="InterPro"/>
</dbReference>
<name>A0A8H7AUL2_9PLEO</name>
<evidence type="ECO:0000259" key="3">
    <source>
        <dbReference type="SMART" id="SM00271"/>
    </source>
</evidence>
<dbReference type="CDD" id="cd06257">
    <property type="entry name" value="DnaJ"/>
    <property type="match status" value="1"/>
</dbReference>
<feature type="domain" description="J" evidence="3">
    <location>
        <begin position="488"/>
        <end position="558"/>
    </location>
</feature>
<proteinExistence type="inferred from homology"/>
<dbReference type="SMART" id="SM00271">
    <property type="entry name" value="DnaJ"/>
    <property type="match status" value="1"/>
</dbReference>
<evidence type="ECO:0000313" key="5">
    <source>
        <dbReference type="Proteomes" id="UP000596902"/>
    </source>
</evidence>
<evidence type="ECO:0000256" key="2">
    <source>
        <dbReference type="ARBA" id="ARBA00023186"/>
    </source>
</evidence>
<dbReference type="EMBL" id="JAAABM010000021">
    <property type="protein sequence ID" value="KAF7671587.1"/>
    <property type="molecule type" value="Genomic_DNA"/>
</dbReference>
<dbReference type="InterPro" id="IPR036869">
    <property type="entry name" value="J_dom_sf"/>
</dbReference>
<dbReference type="InterPro" id="IPR009073">
    <property type="entry name" value="HscB_oligo_C"/>
</dbReference>
<dbReference type="PANTHER" id="PTHR14021:SF15">
    <property type="entry name" value="IRON-SULFUR CLUSTER CO-CHAPERONE PROTEIN HSCB"/>
    <property type="match status" value="1"/>
</dbReference>
<dbReference type="SUPFAM" id="SSF47144">
    <property type="entry name" value="HSC20 (HSCB), C-terminal oligomerisation domain"/>
    <property type="match status" value="1"/>
</dbReference>